<feature type="compositionally biased region" description="Pro residues" evidence="2">
    <location>
        <begin position="27"/>
        <end position="40"/>
    </location>
</feature>
<keyword evidence="1" id="KW-0175">Coiled coil</keyword>
<proteinExistence type="predicted"/>
<keyword evidence="3" id="KW-0472">Membrane</keyword>
<feature type="region of interest" description="Disordered" evidence="2">
    <location>
        <begin position="1"/>
        <end position="74"/>
    </location>
</feature>
<dbReference type="InParanoid" id="A0A1E7FUV5"/>
<feature type="region of interest" description="Disordered" evidence="2">
    <location>
        <begin position="82"/>
        <end position="101"/>
    </location>
</feature>
<evidence type="ECO:0000256" key="2">
    <source>
        <dbReference type="SAM" id="MobiDB-lite"/>
    </source>
</evidence>
<evidence type="ECO:0000313" key="6">
    <source>
        <dbReference type="Proteomes" id="UP000095751"/>
    </source>
</evidence>
<reference evidence="5 6" key="1">
    <citation type="submission" date="2016-09" db="EMBL/GenBank/DDBJ databases">
        <title>Extensive genetic diversity and differential bi-allelic expression allows diatom success in the polar Southern Ocean.</title>
        <authorList>
            <consortium name="DOE Joint Genome Institute"/>
            <person name="Mock T."/>
            <person name="Otillar R.P."/>
            <person name="Strauss J."/>
            <person name="Dupont C."/>
            <person name="Frickenhaus S."/>
            <person name="Maumus F."/>
            <person name="Mcmullan M."/>
            <person name="Sanges R."/>
            <person name="Schmutz J."/>
            <person name="Toseland A."/>
            <person name="Valas R."/>
            <person name="Veluchamy A."/>
            <person name="Ward B.J."/>
            <person name="Allen A."/>
            <person name="Barry K."/>
            <person name="Falciatore A."/>
            <person name="Ferrante M."/>
            <person name="Fortunato A.E."/>
            <person name="Gloeckner G."/>
            <person name="Gruber A."/>
            <person name="Hipkin R."/>
            <person name="Janech M."/>
            <person name="Kroth P."/>
            <person name="Leese F."/>
            <person name="Lindquist E."/>
            <person name="Lyon B.R."/>
            <person name="Martin J."/>
            <person name="Mayer C."/>
            <person name="Parker M."/>
            <person name="Quesneville H."/>
            <person name="Raymond J."/>
            <person name="Uhlig C."/>
            <person name="Valentin K.U."/>
            <person name="Worden A.Z."/>
            <person name="Armbrust E.V."/>
            <person name="Bowler C."/>
            <person name="Green B."/>
            <person name="Moulton V."/>
            <person name="Van Oosterhout C."/>
            <person name="Grigoriev I."/>
        </authorList>
    </citation>
    <scope>NUCLEOTIDE SEQUENCE [LARGE SCALE GENOMIC DNA]</scope>
    <source>
        <strain evidence="5 6">CCMP1102</strain>
    </source>
</reference>
<feature type="transmembrane region" description="Helical" evidence="3">
    <location>
        <begin position="113"/>
        <end position="133"/>
    </location>
</feature>
<gene>
    <name evidence="5" type="ORF">FRACYDRAFT_232060</name>
</gene>
<dbReference type="KEGG" id="fcy:FRACYDRAFT_232060"/>
<feature type="domain" description="PPIase cyclophilin-type" evidence="4">
    <location>
        <begin position="265"/>
        <end position="438"/>
    </location>
</feature>
<protein>
    <recommendedName>
        <fullName evidence="4">PPIase cyclophilin-type domain-containing protein</fullName>
    </recommendedName>
</protein>
<dbReference type="EMBL" id="KV784353">
    <property type="protein sequence ID" value="OEU21914.1"/>
    <property type="molecule type" value="Genomic_DNA"/>
</dbReference>
<evidence type="ECO:0000256" key="1">
    <source>
        <dbReference type="SAM" id="Coils"/>
    </source>
</evidence>
<feature type="coiled-coil region" evidence="1">
    <location>
        <begin position="167"/>
        <end position="211"/>
    </location>
</feature>
<dbReference type="InterPro" id="IPR029000">
    <property type="entry name" value="Cyclophilin-like_dom_sf"/>
</dbReference>
<dbReference type="Gene3D" id="2.40.100.10">
    <property type="entry name" value="Cyclophilin-like"/>
    <property type="match status" value="1"/>
</dbReference>
<sequence length="447" mass="50846">MQRRNSLGARQYSSRNIGANDIYISNSPPPLPPPPPPPPTHIGGSTPKSYSGSAASRRVKYSSDDSIGESPVPYSFSCSDDDYELPGSRRPRRSRSLSYRNAAAGGRAKKCRYWMVSCCIFMAIIFVAAYLLVPHYKRVVLDHHLIKQDKILREQEIDLSIRFDSKIAELQKENKELHSKVGNEKELIILNQQLKDEKNRLEFQMKDVSKELQQHYEGQIEILNRHNDHFTTYKKKMQENIQLMSRSALIERYGLGPHFVEMIVQFDSHMGRDDQGSIIVELAPVEDMPHAVYWFLEQVQRKLYDGCSFHRNAAHVIQAGPASNFLSPPDPQLSKRFKDAGFDKILFQEYSPNSPHVKFSLGYSGRPGGPDFYISMQDNSKIHGPGGQNNFEDPEEADTCFAKVVNGFDVVERIHKSPTKKGEYHAMESNIAIVSMTIMKKNDGKQH</sequence>
<evidence type="ECO:0000256" key="3">
    <source>
        <dbReference type="SAM" id="Phobius"/>
    </source>
</evidence>
<name>A0A1E7FUV5_9STRA</name>
<dbReference type="OrthoDB" id="193086at2759"/>
<accession>A0A1E7FUV5</accession>
<dbReference type="PROSITE" id="PS50072">
    <property type="entry name" value="CSA_PPIASE_2"/>
    <property type="match status" value="1"/>
</dbReference>
<dbReference type="InterPro" id="IPR002130">
    <property type="entry name" value="Cyclophilin-type_PPIase_dom"/>
</dbReference>
<dbReference type="SUPFAM" id="SSF50891">
    <property type="entry name" value="Cyclophilin-like"/>
    <property type="match status" value="1"/>
</dbReference>
<evidence type="ECO:0000313" key="5">
    <source>
        <dbReference type="EMBL" id="OEU21914.1"/>
    </source>
</evidence>
<dbReference type="AlphaFoldDB" id="A0A1E7FUV5"/>
<dbReference type="GO" id="GO:0003755">
    <property type="term" value="F:peptidyl-prolyl cis-trans isomerase activity"/>
    <property type="evidence" value="ECO:0007669"/>
    <property type="project" value="InterPro"/>
</dbReference>
<keyword evidence="3" id="KW-1133">Transmembrane helix</keyword>
<evidence type="ECO:0000259" key="4">
    <source>
        <dbReference type="PROSITE" id="PS50072"/>
    </source>
</evidence>
<organism evidence="5 6">
    <name type="scientific">Fragilariopsis cylindrus CCMP1102</name>
    <dbReference type="NCBI Taxonomy" id="635003"/>
    <lineage>
        <taxon>Eukaryota</taxon>
        <taxon>Sar</taxon>
        <taxon>Stramenopiles</taxon>
        <taxon>Ochrophyta</taxon>
        <taxon>Bacillariophyta</taxon>
        <taxon>Bacillariophyceae</taxon>
        <taxon>Bacillariophycidae</taxon>
        <taxon>Bacillariales</taxon>
        <taxon>Bacillariaceae</taxon>
        <taxon>Fragilariopsis</taxon>
    </lineage>
</organism>
<keyword evidence="6" id="KW-1185">Reference proteome</keyword>
<keyword evidence="3" id="KW-0812">Transmembrane</keyword>
<dbReference type="Proteomes" id="UP000095751">
    <property type="component" value="Unassembled WGS sequence"/>
</dbReference>
<dbReference type="Pfam" id="PF00160">
    <property type="entry name" value="Pro_isomerase"/>
    <property type="match status" value="1"/>
</dbReference>